<dbReference type="Proteomes" id="UP000570517">
    <property type="component" value="Unassembled WGS sequence"/>
</dbReference>
<protein>
    <submittedName>
        <fullName evidence="1">Uncharacterized protein</fullName>
    </submittedName>
</protein>
<reference evidence="1 2" key="1">
    <citation type="submission" date="2020-05" db="EMBL/GenBank/DDBJ databases">
        <title>Draft genome sequence of Mycobacterium hippocampi DL, isolated from European seabass, Dicentrarchus labrax, reared in fish farms.</title>
        <authorList>
            <person name="Stathopoulou P."/>
            <person name="Asimakis E."/>
            <person name="Tzokas K."/>
            <person name="Batargias C."/>
            <person name="Tsiamis G."/>
        </authorList>
    </citation>
    <scope>NUCLEOTIDE SEQUENCE [LARGE SCALE GENOMIC DNA]</scope>
    <source>
        <strain evidence="1 2">DL</strain>
    </source>
</reference>
<keyword evidence="2" id="KW-1185">Reference proteome</keyword>
<dbReference type="AlphaFoldDB" id="A0A850PVW9"/>
<organism evidence="1 2">
    <name type="scientific">Mycolicibacterium hippocampi</name>
    <dbReference type="NCBI Taxonomy" id="659824"/>
    <lineage>
        <taxon>Bacteria</taxon>
        <taxon>Bacillati</taxon>
        <taxon>Actinomycetota</taxon>
        <taxon>Actinomycetes</taxon>
        <taxon>Mycobacteriales</taxon>
        <taxon>Mycobacteriaceae</taxon>
        <taxon>Mycolicibacterium</taxon>
    </lineage>
</organism>
<dbReference type="EMBL" id="JABFYL010000039">
    <property type="protein sequence ID" value="NVN51696.1"/>
    <property type="molecule type" value="Genomic_DNA"/>
</dbReference>
<proteinExistence type="predicted"/>
<accession>A0A850PVW9</accession>
<name>A0A850PVW9_9MYCO</name>
<sequence length="79" mass="8642">MSVVYHVYDTCAPAIVNDDYSAFDLHQDPDADYERVSAFVEMVGYLCDAGRVSKAGYWECEACDQVCIGGSAYALETVA</sequence>
<comment type="caution">
    <text evidence="1">The sequence shown here is derived from an EMBL/GenBank/DDBJ whole genome shotgun (WGS) entry which is preliminary data.</text>
</comment>
<evidence type="ECO:0000313" key="2">
    <source>
        <dbReference type="Proteomes" id="UP000570517"/>
    </source>
</evidence>
<evidence type="ECO:0000313" key="1">
    <source>
        <dbReference type="EMBL" id="NVN51696.1"/>
    </source>
</evidence>
<gene>
    <name evidence="1" type="ORF">HLY00_1684</name>
</gene>